<proteinExistence type="predicted"/>
<dbReference type="GeneID" id="108666921"/>
<dbReference type="OrthoDB" id="6405231at2759"/>
<protein>
    <submittedName>
        <fullName evidence="2">Uncharacterized protein LOC108666921</fullName>
    </submittedName>
</protein>
<gene>
    <name evidence="2" type="primary">LOC108666921</name>
</gene>
<organism evidence="1 2">
    <name type="scientific">Hyalella azteca</name>
    <name type="common">Amphipod</name>
    <dbReference type="NCBI Taxonomy" id="294128"/>
    <lineage>
        <taxon>Eukaryota</taxon>
        <taxon>Metazoa</taxon>
        <taxon>Ecdysozoa</taxon>
        <taxon>Arthropoda</taxon>
        <taxon>Crustacea</taxon>
        <taxon>Multicrustacea</taxon>
        <taxon>Malacostraca</taxon>
        <taxon>Eumalacostraca</taxon>
        <taxon>Peracarida</taxon>
        <taxon>Amphipoda</taxon>
        <taxon>Senticaudata</taxon>
        <taxon>Talitrida</taxon>
        <taxon>Talitroidea</taxon>
        <taxon>Hyalellidae</taxon>
        <taxon>Hyalella</taxon>
    </lineage>
</organism>
<name>A0A979FVQ6_HYAAZ</name>
<dbReference type="Proteomes" id="UP000694843">
    <property type="component" value="Unplaced"/>
</dbReference>
<reference evidence="2" key="1">
    <citation type="submission" date="2025-08" db="UniProtKB">
        <authorList>
            <consortium name="RefSeq"/>
        </authorList>
    </citation>
    <scope>IDENTIFICATION</scope>
    <source>
        <tissue evidence="2">Whole organism</tissue>
    </source>
</reference>
<sequence length="128" mass="13751">MTKTLGLSFGFVQAATDLEFCMTADPCGFITQVPRERTAPAPIILLKNCSQTISLPDLSEGGIYLLSHPGFGCLYYPDTPVNACSLKLTYPTSNTTKLKISSSKSFKDFLGTDGCDGYSLEFDTDGLG</sequence>
<keyword evidence="1" id="KW-1185">Reference proteome</keyword>
<evidence type="ECO:0000313" key="1">
    <source>
        <dbReference type="Proteomes" id="UP000694843"/>
    </source>
</evidence>
<dbReference type="AlphaFoldDB" id="A0A979FVQ6"/>
<dbReference type="RefSeq" id="XP_047741339.1">
    <property type="nucleotide sequence ID" value="XM_047885383.1"/>
</dbReference>
<evidence type="ECO:0000313" key="2">
    <source>
        <dbReference type="RefSeq" id="XP_047741339.1"/>
    </source>
</evidence>
<dbReference type="KEGG" id="hazt:108666921"/>
<accession>A0A979FVQ6</accession>